<gene>
    <name evidence="2" type="ORF">FHU33_4115</name>
</gene>
<feature type="region of interest" description="Disordered" evidence="1">
    <location>
        <begin position="62"/>
        <end position="85"/>
    </location>
</feature>
<dbReference type="Proteomes" id="UP000319865">
    <property type="component" value="Unassembled WGS sequence"/>
</dbReference>
<name>A0A543P0B6_9ACTN</name>
<keyword evidence="3" id="KW-1185">Reference proteome</keyword>
<organism evidence="2 3">
    <name type="scientific">Blastococcus colisei</name>
    <dbReference type="NCBI Taxonomy" id="1564162"/>
    <lineage>
        <taxon>Bacteria</taxon>
        <taxon>Bacillati</taxon>
        <taxon>Actinomycetota</taxon>
        <taxon>Actinomycetes</taxon>
        <taxon>Geodermatophilales</taxon>
        <taxon>Geodermatophilaceae</taxon>
        <taxon>Blastococcus</taxon>
    </lineage>
</organism>
<dbReference type="EMBL" id="VFQE01000002">
    <property type="protein sequence ID" value="TQN37463.1"/>
    <property type="molecule type" value="Genomic_DNA"/>
</dbReference>
<sequence length="141" mass="14846">MAVAGLLIGVVGSGLVVTALFTASAEDIGQEMAERVGSAVERGIVDGTRQAMEEAMGAFPEDLGFPSGPVPTSEQFPPVPPEDLGPDPVLDDYAQLCFDGALQACDDLLYESPPMSDYETYATTCGGRVKEYTVMSCTELE</sequence>
<dbReference type="OrthoDB" id="5197521at2"/>
<dbReference type="AlphaFoldDB" id="A0A543P0B6"/>
<evidence type="ECO:0000256" key="1">
    <source>
        <dbReference type="SAM" id="MobiDB-lite"/>
    </source>
</evidence>
<reference evidence="2 3" key="1">
    <citation type="submission" date="2019-06" db="EMBL/GenBank/DDBJ databases">
        <title>Sequencing the genomes of 1000 actinobacteria strains.</title>
        <authorList>
            <person name="Klenk H.-P."/>
        </authorList>
    </citation>
    <scope>NUCLEOTIDE SEQUENCE [LARGE SCALE GENOMIC DNA]</scope>
    <source>
        <strain evidence="2 3">DSM 46837</strain>
    </source>
</reference>
<evidence type="ECO:0000313" key="3">
    <source>
        <dbReference type="Proteomes" id="UP000319865"/>
    </source>
</evidence>
<comment type="caution">
    <text evidence="2">The sequence shown here is derived from an EMBL/GenBank/DDBJ whole genome shotgun (WGS) entry which is preliminary data.</text>
</comment>
<evidence type="ECO:0000313" key="2">
    <source>
        <dbReference type="EMBL" id="TQN37463.1"/>
    </source>
</evidence>
<proteinExistence type="predicted"/>
<accession>A0A543P0B6</accession>
<dbReference type="RefSeq" id="WP_142027427.1">
    <property type="nucleotide sequence ID" value="NZ_VFQE01000002.1"/>
</dbReference>
<protein>
    <submittedName>
        <fullName evidence="2">Uncharacterized protein</fullName>
    </submittedName>
</protein>